<dbReference type="AlphaFoldDB" id="A0A2V0NMT2"/>
<keyword evidence="1" id="KW-0694">RNA-binding</keyword>
<evidence type="ECO:0000313" key="5">
    <source>
        <dbReference type="Proteomes" id="UP000247498"/>
    </source>
</evidence>
<comment type="caution">
    <text evidence="4">The sequence shown here is derived from an EMBL/GenBank/DDBJ whole genome shotgun (WGS) entry which is preliminary data.</text>
</comment>
<dbReference type="EMBL" id="BDRX01000006">
    <property type="protein sequence ID" value="GBF88841.1"/>
    <property type="molecule type" value="Genomic_DNA"/>
</dbReference>
<dbReference type="PROSITE" id="PS50102">
    <property type="entry name" value="RRM"/>
    <property type="match status" value="1"/>
</dbReference>
<evidence type="ECO:0000256" key="1">
    <source>
        <dbReference type="PROSITE-ProRule" id="PRU00176"/>
    </source>
</evidence>
<dbReference type="Gene3D" id="3.30.70.330">
    <property type="match status" value="1"/>
</dbReference>
<dbReference type="GO" id="GO:0003723">
    <property type="term" value="F:RNA binding"/>
    <property type="evidence" value="ECO:0007669"/>
    <property type="project" value="UniProtKB-UniRule"/>
</dbReference>
<reference evidence="4 5" key="1">
    <citation type="journal article" date="2018" name="Sci. Rep.">
        <title>Raphidocelis subcapitata (=Pseudokirchneriella subcapitata) provides an insight into genome evolution and environmental adaptations in the Sphaeropleales.</title>
        <authorList>
            <person name="Suzuki S."/>
            <person name="Yamaguchi H."/>
            <person name="Nakajima N."/>
            <person name="Kawachi M."/>
        </authorList>
    </citation>
    <scope>NUCLEOTIDE SEQUENCE [LARGE SCALE GENOMIC DNA]</scope>
    <source>
        <strain evidence="4 5">NIES-35</strain>
    </source>
</reference>
<evidence type="ECO:0000313" key="4">
    <source>
        <dbReference type="EMBL" id="GBF88841.1"/>
    </source>
</evidence>
<protein>
    <recommendedName>
        <fullName evidence="3">RRM domain-containing protein</fullName>
    </recommendedName>
</protein>
<feature type="compositionally biased region" description="Basic and acidic residues" evidence="2">
    <location>
        <begin position="78"/>
        <end position="88"/>
    </location>
</feature>
<name>A0A2V0NMT2_9CHLO</name>
<dbReference type="Proteomes" id="UP000247498">
    <property type="component" value="Unassembled WGS sequence"/>
</dbReference>
<dbReference type="SUPFAM" id="SSF54928">
    <property type="entry name" value="RNA-binding domain, RBD"/>
    <property type="match status" value="1"/>
</dbReference>
<dbReference type="InterPro" id="IPR035979">
    <property type="entry name" value="RBD_domain_sf"/>
</dbReference>
<evidence type="ECO:0000256" key="2">
    <source>
        <dbReference type="SAM" id="MobiDB-lite"/>
    </source>
</evidence>
<dbReference type="InterPro" id="IPR012677">
    <property type="entry name" value="Nucleotide-bd_a/b_plait_sf"/>
</dbReference>
<dbReference type="OrthoDB" id="439808at2759"/>
<sequence>MERFGGFAVPGLDLLGLGRARDEPRPCAEAAAGVGEADAGAAALSGSGGSIDDLLDLLPRHLLISPTLSAGADEGGNEDARRDAPAHRAADRLAAAPLPMAGAGLLLTRGADAGGAFATAFGKPLSVQARPSIPGSVSMGVEGGGSGAACEPAMSLETQRVVAYLSARGRMALAAAAAASDFGQPHGCPAGAPPRSPPAAALPGLCQPLGPLPAGFPEADQLHVGAPPLGSWPPAAGSASQARDQQLLRGLRPLPPPARPFDQPNSNAAAAMAMAAWGWAAAAGVGLPPPPIGFLGSNGGRGPFPAMPRGAGHEASGGLPPLFPGGCAGIGLAASGRGGAVGAGAGEPAIAGARAAALAASTPGPPPPAPPPPISRNLWLGNVMIPNAEVLTTIFRRFGPIESVRVFTGRTYAFVNYMCEAHAATAKASLEMQVIPELTSAAPLLVRFQQPPEGYRARSTPISHFAGPGGEGPGGLTM</sequence>
<feature type="compositionally biased region" description="Gly residues" evidence="2">
    <location>
        <begin position="467"/>
        <end position="478"/>
    </location>
</feature>
<keyword evidence="5" id="KW-1185">Reference proteome</keyword>
<feature type="region of interest" description="Disordered" evidence="2">
    <location>
        <begin position="68"/>
        <end position="88"/>
    </location>
</feature>
<dbReference type="InParanoid" id="A0A2V0NMT2"/>
<proteinExistence type="predicted"/>
<feature type="domain" description="RRM" evidence="3">
    <location>
        <begin position="376"/>
        <end position="451"/>
    </location>
</feature>
<dbReference type="InterPro" id="IPR000504">
    <property type="entry name" value="RRM_dom"/>
</dbReference>
<gene>
    <name evidence="4" type="ORF">Rsub_01742</name>
</gene>
<dbReference type="Pfam" id="PF00076">
    <property type="entry name" value="RRM_1"/>
    <property type="match status" value="1"/>
</dbReference>
<organism evidence="4 5">
    <name type="scientific">Raphidocelis subcapitata</name>
    <dbReference type="NCBI Taxonomy" id="307507"/>
    <lineage>
        <taxon>Eukaryota</taxon>
        <taxon>Viridiplantae</taxon>
        <taxon>Chlorophyta</taxon>
        <taxon>core chlorophytes</taxon>
        <taxon>Chlorophyceae</taxon>
        <taxon>CS clade</taxon>
        <taxon>Sphaeropleales</taxon>
        <taxon>Selenastraceae</taxon>
        <taxon>Raphidocelis</taxon>
    </lineage>
</organism>
<feature type="region of interest" description="Disordered" evidence="2">
    <location>
        <begin position="456"/>
        <end position="478"/>
    </location>
</feature>
<accession>A0A2V0NMT2</accession>
<evidence type="ECO:0000259" key="3">
    <source>
        <dbReference type="PROSITE" id="PS50102"/>
    </source>
</evidence>